<dbReference type="InterPro" id="IPR006598">
    <property type="entry name" value="CAP10"/>
</dbReference>
<dbReference type="AlphaFoldDB" id="A0A6A6GAT0"/>
<dbReference type="PANTHER" id="PTHR12203">
    <property type="entry name" value="KDEL LYS-ASP-GLU-LEU CONTAINING - RELATED"/>
    <property type="match status" value="1"/>
</dbReference>
<protein>
    <recommendedName>
        <fullName evidence="1">Glycosyl transferase CAP10 domain-containing protein</fullName>
    </recommendedName>
</protein>
<organism evidence="2 3">
    <name type="scientific">Elsinoe ampelina</name>
    <dbReference type="NCBI Taxonomy" id="302913"/>
    <lineage>
        <taxon>Eukaryota</taxon>
        <taxon>Fungi</taxon>
        <taxon>Dikarya</taxon>
        <taxon>Ascomycota</taxon>
        <taxon>Pezizomycotina</taxon>
        <taxon>Dothideomycetes</taxon>
        <taxon>Dothideomycetidae</taxon>
        <taxon>Myriangiales</taxon>
        <taxon>Elsinoaceae</taxon>
        <taxon>Elsinoe</taxon>
    </lineage>
</organism>
<dbReference type="OrthoDB" id="541052at2759"/>
<dbReference type="InterPro" id="IPR051091">
    <property type="entry name" value="O-Glucosyltr/Glycosyltrsf_90"/>
</dbReference>
<reference evidence="3" key="1">
    <citation type="journal article" date="2020" name="Stud. Mycol.">
        <title>101 Dothideomycetes genomes: A test case for predicting lifestyles and emergence of pathogens.</title>
        <authorList>
            <person name="Haridas S."/>
            <person name="Albert R."/>
            <person name="Binder M."/>
            <person name="Bloem J."/>
            <person name="LaButti K."/>
            <person name="Salamov A."/>
            <person name="Andreopoulos B."/>
            <person name="Baker S."/>
            <person name="Barry K."/>
            <person name="Bills G."/>
            <person name="Bluhm B."/>
            <person name="Cannon C."/>
            <person name="Castanera R."/>
            <person name="Culley D."/>
            <person name="Daum C."/>
            <person name="Ezra D."/>
            <person name="Gonzalez J."/>
            <person name="Henrissat B."/>
            <person name="Kuo A."/>
            <person name="Liang C."/>
            <person name="Lipzen A."/>
            <person name="Lutzoni F."/>
            <person name="Magnuson J."/>
            <person name="Mondo S."/>
            <person name="Nolan M."/>
            <person name="Ohm R."/>
            <person name="Pangilinan J."/>
            <person name="Park H.-J."/>
            <person name="Ramirez L."/>
            <person name="Alfaro M."/>
            <person name="Sun H."/>
            <person name="Tritt A."/>
            <person name="Yoshinaga Y."/>
            <person name="Zwiers L.-H."/>
            <person name="Turgeon B."/>
            <person name="Goodwin S."/>
            <person name="Spatafora J."/>
            <person name="Crous P."/>
            <person name="Grigoriev I."/>
        </authorList>
    </citation>
    <scope>NUCLEOTIDE SEQUENCE [LARGE SCALE GENOMIC DNA]</scope>
    <source>
        <strain evidence="3">CECT 20119</strain>
    </source>
</reference>
<evidence type="ECO:0000313" key="2">
    <source>
        <dbReference type="EMBL" id="KAF2222822.1"/>
    </source>
</evidence>
<dbReference type="EMBL" id="ML992507">
    <property type="protein sequence ID" value="KAF2222822.1"/>
    <property type="molecule type" value="Genomic_DNA"/>
</dbReference>
<evidence type="ECO:0000313" key="3">
    <source>
        <dbReference type="Proteomes" id="UP000799538"/>
    </source>
</evidence>
<keyword evidence="3" id="KW-1185">Reference proteome</keyword>
<evidence type="ECO:0000259" key="1">
    <source>
        <dbReference type="SMART" id="SM00672"/>
    </source>
</evidence>
<feature type="domain" description="Glycosyl transferase CAP10" evidence="1">
    <location>
        <begin position="201"/>
        <end position="453"/>
    </location>
</feature>
<accession>A0A6A6GAT0</accession>
<proteinExistence type="predicted"/>
<dbReference type="Proteomes" id="UP000799538">
    <property type="component" value="Unassembled WGS sequence"/>
</dbReference>
<dbReference type="SMART" id="SM00672">
    <property type="entry name" value="CAP10"/>
    <property type="match status" value="1"/>
</dbReference>
<gene>
    <name evidence="2" type="ORF">BDZ85DRAFT_312317</name>
</gene>
<name>A0A6A6GAT0_9PEZI</name>
<sequence>MQLEVHPIKALHDEAIQRYQDMLNRQSSTLDEAVEEYNRRYSRQPPPGFEDWFRFAREKKSLIIDDFDTIEESLQQLWRIEPRAIRDLVNQLNGSKELWSLSIQKGNATTSAGNWVGDDIKAMLSTVLANIPDLTLLTNPLDEPRVLAADAHNIDPHDKVSWITTSRRSIWQEVVASCDQTTHVRSASTIDTHGIPFLTDREADMNVCLNPSLALSHGFYLAPSTMIMTRSPVPILSQAVGSSFRDILYPSAAYWSSSFSYNVAKLYWAGSTTGGWNGPSTKDSLHPTEAHRHPWTRYNSDEQLRLYNVKFTNAIQCDPATCTFMEKYYGIGHVEDPHKALRHKFQMDVDGNSFSGRFYRLLASKACPLKMTIFREWHDERLIPWLHYVPISNAMDELPEAMRYLALTDEGDAIGHSIAEAGREAHRRSLRKVDAAIYMYRLLLEYARVTSDDRDADVDMGSHARN</sequence>
<dbReference type="PANTHER" id="PTHR12203:SF61">
    <property type="entry name" value="CAPSULE PROTEIN"/>
    <property type="match status" value="1"/>
</dbReference>
<dbReference type="Pfam" id="PF05686">
    <property type="entry name" value="Glyco_transf_90"/>
    <property type="match status" value="1"/>
</dbReference>